<evidence type="ECO:0000313" key="2">
    <source>
        <dbReference type="Proteomes" id="UP000494363"/>
    </source>
</evidence>
<name>A0A6J5DAF0_9BURK</name>
<protein>
    <submittedName>
        <fullName evidence="1">Uncharacterized protein</fullName>
    </submittedName>
</protein>
<gene>
    <name evidence="1" type="ORF">LMG29542_01193</name>
</gene>
<organism evidence="1 2">
    <name type="scientific">Paraburkholderia humisilvae</name>
    <dbReference type="NCBI Taxonomy" id="627669"/>
    <lineage>
        <taxon>Bacteria</taxon>
        <taxon>Pseudomonadati</taxon>
        <taxon>Pseudomonadota</taxon>
        <taxon>Betaproteobacteria</taxon>
        <taxon>Burkholderiales</taxon>
        <taxon>Burkholderiaceae</taxon>
        <taxon>Paraburkholderia</taxon>
    </lineage>
</organism>
<accession>A0A6J5DAF0</accession>
<keyword evidence="2" id="KW-1185">Reference proteome</keyword>
<reference evidence="1 2" key="1">
    <citation type="submission" date="2020-04" db="EMBL/GenBank/DDBJ databases">
        <authorList>
            <person name="De Canck E."/>
        </authorList>
    </citation>
    <scope>NUCLEOTIDE SEQUENCE [LARGE SCALE GENOMIC DNA]</scope>
    <source>
        <strain evidence="1 2">LMG 29542</strain>
    </source>
</reference>
<dbReference type="EMBL" id="CADIKH010000004">
    <property type="protein sequence ID" value="CAB3750092.1"/>
    <property type="molecule type" value="Genomic_DNA"/>
</dbReference>
<proteinExistence type="predicted"/>
<sequence length="54" mass="6461">MVYSENVNWRSGCCLFREPREDEKFFIELLRIRWTASRKLPVTKGDGRWASRIG</sequence>
<dbReference type="Proteomes" id="UP000494363">
    <property type="component" value="Unassembled WGS sequence"/>
</dbReference>
<dbReference type="AlphaFoldDB" id="A0A6J5DAF0"/>
<evidence type="ECO:0000313" key="1">
    <source>
        <dbReference type="EMBL" id="CAB3750092.1"/>
    </source>
</evidence>